<reference evidence="2 3" key="1">
    <citation type="submission" date="2009-07" db="EMBL/GenBank/DDBJ databases">
        <authorList>
            <person name="Madupu R."/>
            <person name="Sebastian Y."/>
            <person name="Durkin A.S."/>
            <person name="Torralba M."/>
            <person name="Methe B."/>
            <person name="Sutton G.G."/>
            <person name="Strausberg R.L."/>
            <person name="Nelson K.E."/>
        </authorList>
    </citation>
    <scope>NUCLEOTIDE SEQUENCE [LARGE SCALE GENOMIC DNA]</scope>
    <source>
        <strain evidence="2 3">RM3277</strain>
    </source>
</reference>
<feature type="chain" id="PRO_5002967898" description="Excinuclease ATPase subunit" evidence="1">
    <location>
        <begin position="18"/>
        <end position="150"/>
    </location>
</feature>
<dbReference type="RefSeq" id="WP_002946947.1">
    <property type="nucleotide sequence ID" value="NZ_ACVQ01000006.1"/>
</dbReference>
<feature type="signal peptide" evidence="1">
    <location>
        <begin position="1"/>
        <end position="17"/>
    </location>
</feature>
<name>C6RDK8_9BACT</name>
<dbReference type="AlphaFoldDB" id="C6RDK8"/>
<proteinExistence type="predicted"/>
<sequence length="150" mass="16935">MKRILAVLLLICSFSAAKDEFYEHDIASALESKFAKKYLLKDISLQFSKQTDEELEPVKSQRRSNKYRAVEEDSFGDAVKDPRENNYKESCEYVFVKVLVDLQTAAKNAGKNSVVNIQGNFKDKLLDSKDKFQCVVGNMATAVALKANLK</sequence>
<dbReference type="STRING" id="553219.CAMSH0001_0039"/>
<dbReference type="Proteomes" id="UP000003107">
    <property type="component" value="Unassembled WGS sequence"/>
</dbReference>
<accession>C6RDK8</accession>
<dbReference type="GeneID" id="60990768"/>
<keyword evidence="3" id="KW-1185">Reference proteome</keyword>
<protein>
    <recommendedName>
        <fullName evidence="4">Excinuclease ATPase subunit</fullName>
    </recommendedName>
</protein>
<evidence type="ECO:0000313" key="2">
    <source>
        <dbReference type="EMBL" id="EET80569.1"/>
    </source>
</evidence>
<organism evidence="2 3">
    <name type="scientific">Campylobacter showae RM3277</name>
    <dbReference type="NCBI Taxonomy" id="553219"/>
    <lineage>
        <taxon>Bacteria</taxon>
        <taxon>Pseudomonadati</taxon>
        <taxon>Campylobacterota</taxon>
        <taxon>Epsilonproteobacteria</taxon>
        <taxon>Campylobacterales</taxon>
        <taxon>Campylobacteraceae</taxon>
        <taxon>Campylobacter</taxon>
    </lineage>
</organism>
<dbReference type="OrthoDB" id="5355136at2"/>
<gene>
    <name evidence="2" type="ORF">CAMSH0001_0039</name>
</gene>
<keyword evidence="1" id="KW-0732">Signal</keyword>
<evidence type="ECO:0000256" key="1">
    <source>
        <dbReference type="SAM" id="SignalP"/>
    </source>
</evidence>
<evidence type="ECO:0000313" key="3">
    <source>
        <dbReference type="Proteomes" id="UP000003107"/>
    </source>
</evidence>
<comment type="caution">
    <text evidence="2">The sequence shown here is derived from an EMBL/GenBank/DDBJ whole genome shotgun (WGS) entry which is preliminary data.</text>
</comment>
<dbReference type="EMBL" id="ACVQ01000006">
    <property type="protein sequence ID" value="EET80569.1"/>
    <property type="molecule type" value="Genomic_DNA"/>
</dbReference>
<evidence type="ECO:0008006" key="4">
    <source>
        <dbReference type="Google" id="ProtNLM"/>
    </source>
</evidence>